<sequence length="74" mass="8121">NDTVTRAELQQILQEQLAGFRSELERWTRNTEGLFEQRTRATEQTVADVAHTAATVEARTHDLAPVAEAAATGA</sequence>
<organism evidence="1 2">
    <name type="scientific">Tieghemiomyces parasiticus</name>
    <dbReference type="NCBI Taxonomy" id="78921"/>
    <lineage>
        <taxon>Eukaryota</taxon>
        <taxon>Fungi</taxon>
        <taxon>Fungi incertae sedis</taxon>
        <taxon>Zoopagomycota</taxon>
        <taxon>Kickxellomycotina</taxon>
        <taxon>Dimargaritomycetes</taxon>
        <taxon>Dimargaritales</taxon>
        <taxon>Dimargaritaceae</taxon>
        <taxon>Tieghemiomyces</taxon>
    </lineage>
</organism>
<gene>
    <name evidence="1" type="ORF">IWQ60_012311</name>
</gene>
<dbReference type="Proteomes" id="UP001150569">
    <property type="component" value="Unassembled WGS sequence"/>
</dbReference>
<evidence type="ECO:0000313" key="2">
    <source>
        <dbReference type="Proteomes" id="UP001150569"/>
    </source>
</evidence>
<proteinExistence type="predicted"/>
<feature type="non-terminal residue" evidence="1">
    <location>
        <position position="1"/>
    </location>
</feature>
<comment type="caution">
    <text evidence="1">The sequence shown here is derived from an EMBL/GenBank/DDBJ whole genome shotgun (WGS) entry which is preliminary data.</text>
</comment>
<dbReference type="EMBL" id="JANBPT010001763">
    <property type="protein sequence ID" value="KAJ1905311.1"/>
    <property type="molecule type" value="Genomic_DNA"/>
</dbReference>
<evidence type="ECO:0000313" key="1">
    <source>
        <dbReference type="EMBL" id="KAJ1905311.1"/>
    </source>
</evidence>
<reference evidence="1" key="1">
    <citation type="submission" date="2022-07" db="EMBL/GenBank/DDBJ databases">
        <title>Phylogenomic reconstructions and comparative analyses of Kickxellomycotina fungi.</title>
        <authorList>
            <person name="Reynolds N.K."/>
            <person name="Stajich J.E."/>
            <person name="Barry K."/>
            <person name="Grigoriev I.V."/>
            <person name="Crous P."/>
            <person name="Smith M.E."/>
        </authorList>
    </citation>
    <scope>NUCLEOTIDE SEQUENCE</scope>
    <source>
        <strain evidence="1">RSA 861</strain>
    </source>
</reference>
<protein>
    <submittedName>
        <fullName evidence="1">Uncharacterized protein</fullName>
    </submittedName>
</protein>
<feature type="non-terminal residue" evidence="1">
    <location>
        <position position="74"/>
    </location>
</feature>
<keyword evidence="2" id="KW-1185">Reference proteome</keyword>
<dbReference type="AlphaFoldDB" id="A0A9W7ZQC6"/>
<accession>A0A9W7ZQC6</accession>
<name>A0A9W7ZQC6_9FUNG</name>